<dbReference type="PANTHER" id="PTHR35011:SF2">
    <property type="entry name" value="2,3-DIKETO-L-GULONATE TRAP TRANSPORTER SMALL PERMEASE PROTEIN YIAM"/>
    <property type="match status" value="1"/>
</dbReference>
<comment type="function">
    <text evidence="9">Part of the tripartite ATP-independent periplasmic (TRAP) transport system.</text>
</comment>
<evidence type="ECO:0000256" key="5">
    <source>
        <dbReference type="ARBA" id="ARBA00022692"/>
    </source>
</evidence>
<dbReference type="Pfam" id="PF04290">
    <property type="entry name" value="DctQ"/>
    <property type="match status" value="1"/>
</dbReference>
<dbReference type="Proteomes" id="UP000184085">
    <property type="component" value="Unassembled WGS sequence"/>
</dbReference>
<sequence length="161" mass="18001">MKILSYFDAGLSGLLKTLVVLTGLAIAGMLTIGIFFRSVLETPVFGLEEIVLFCVMWFYMAGAVLASRERSHLAADFVTVIFENPRILKVIGIIATLISLIMAAFFTDWSWSLVSWGLDRGQTTPVFHLPMWVSQASMLFAAVCFVLYLLRDFISDIRGMF</sequence>
<evidence type="ECO:0000256" key="6">
    <source>
        <dbReference type="ARBA" id="ARBA00022989"/>
    </source>
</evidence>
<feature type="transmembrane region" description="Helical" evidence="9">
    <location>
        <begin position="87"/>
        <end position="107"/>
    </location>
</feature>
<reference evidence="12" key="1">
    <citation type="submission" date="2016-09" db="EMBL/GenBank/DDBJ databases">
        <authorList>
            <person name="Wibberg D."/>
        </authorList>
    </citation>
    <scope>NUCLEOTIDE SEQUENCE [LARGE SCALE GENOMIC DNA]</scope>
</reference>
<keyword evidence="5 9" id="KW-0812">Transmembrane</keyword>
<feature type="domain" description="Tripartite ATP-independent periplasmic transporters DctQ component" evidence="10">
    <location>
        <begin position="26"/>
        <end position="158"/>
    </location>
</feature>
<dbReference type="GO" id="GO:0005886">
    <property type="term" value="C:plasma membrane"/>
    <property type="evidence" value="ECO:0007669"/>
    <property type="project" value="UniProtKB-SubCell"/>
</dbReference>
<keyword evidence="12" id="KW-1185">Reference proteome</keyword>
<protein>
    <recommendedName>
        <fullName evidence="9">TRAP transporter small permease protein</fullName>
    </recommendedName>
</protein>
<evidence type="ECO:0000256" key="4">
    <source>
        <dbReference type="ARBA" id="ARBA00022519"/>
    </source>
</evidence>
<dbReference type="GO" id="GO:0022857">
    <property type="term" value="F:transmembrane transporter activity"/>
    <property type="evidence" value="ECO:0007669"/>
    <property type="project" value="UniProtKB-UniRule"/>
</dbReference>
<feature type="transmembrane region" description="Helical" evidence="9">
    <location>
        <begin position="12"/>
        <end position="38"/>
    </location>
</feature>
<comment type="subcellular location">
    <subcellularLocation>
        <location evidence="1 9">Cell inner membrane</location>
        <topology evidence="1 9">Multi-pass membrane protein</topology>
    </subcellularLocation>
</comment>
<evidence type="ECO:0000256" key="8">
    <source>
        <dbReference type="ARBA" id="ARBA00038436"/>
    </source>
</evidence>
<name>A0A1M4MVR6_9RHOB</name>
<dbReference type="InterPro" id="IPR055348">
    <property type="entry name" value="DctQ"/>
</dbReference>
<evidence type="ECO:0000256" key="3">
    <source>
        <dbReference type="ARBA" id="ARBA00022475"/>
    </source>
</evidence>
<evidence type="ECO:0000256" key="9">
    <source>
        <dbReference type="RuleBase" id="RU369079"/>
    </source>
</evidence>
<feature type="transmembrane region" description="Helical" evidence="9">
    <location>
        <begin position="127"/>
        <end position="150"/>
    </location>
</feature>
<dbReference type="InterPro" id="IPR007387">
    <property type="entry name" value="TRAP_DctQ"/>
</dbReference>
<dbReference type="RefSeq" id="WP_072704230.1">
    <property type="nucleotide sequence ID" value="NZ_FMJB01000028.1"/>
</dbReference>
<accession>A0A1M4MVR6</accession>
<evidence type="ECO:0000256" key="7">
    <source>
        <dbReference type="ARBA" id="ARBA00023136"/>
    </source>
</evidence>
<gene>
    <name evidence="11" type="ORF">KARMA_0730</name>
</gene>
<comment type="subunit">
    <text evidence="9">The complex comprises the extracytoplasmic solute receptor protein and the two transmembrane proteins.</text>
</comment>
<proteinExistence type="inferred from homology"/>
<keyword evidence="6 9" id="KW-1133">Transmembrane helix</keyword>
<keyword evidence="3" id="KW-1003">Cell membrane</keyword>
<evidence type="ECO:0000313" key="11">
    <source>
        <dbReference type="EMBL" id="SCM66552.1"/>
    </source>
</evidence>
<dbReference type="EMBL" id="FMJB01000028">
    <property type="protein sequence ID" value="SCM66552.1"/>
    <property type="molecule type" value="Genomic_DNA"/>
</dbReference>
<dbReference type="PANTHER" id="PTHR35011">
    <property type="entry name" value="2,3-DIKETO-L-GULONATE TRAP TRANSPORTER SMALL PERMEASE PROTEIN YIAM"/>
    <property type="match status" value="1"/>
</dbReference>
<dbReference type="AlphaFoldDB" id="A0A1M4MVR6"/>
<dbReference type="GO" id="GO:0015740">
    <property type="term" value="P:C4-dicarboxylate transport"/>
    <property type="evidence" value="ECO:0007669"/>
    <property type="project" value="TreeGrafter"/>
</dbReference>
<evidence type="ECO:0000256" key="1">
    <source>
        <dbReference type="ARBA" id="ARBA00004429"/>
    </source>
</evidence>
<organism evidence="11 12">
    <name type="scientific">Donghicola eburneus</name>
    <dbReference type="NCBI Taxonomy" id="393278"/>
    <lineage>
        <taxon>Bacteria</taxon>
        <taxon>Pseudomonadati</taxon>
        <taxon>Pseudomonadota</taxon>
        <taxon>Alphaproteobacteria</taxon>
        <taxon>Rhodobacterales</taxon>
        <taxon>Roseobacteraceae</taxon>
        <taxon>Donghicola</taxon>
    </lineage>
</organism>
<keyword evidence="2 9" id="KW-0813">Transport</keyword>
<keyword evidence="7 9" id="KW-0472">Membrane</keyword>
<comment type="similarity">
    <text evidence="8 9">Belongs to the TRAP transporter small permease family.</text>
</comment>
<feature type="transmembrane region" description="Helical" evidence="9">
    <location>
        <begin position="50"/>
        <end position="66"/>
    </location>
</feature>
<keyword evidence="4 9" id="KW-0997">Cell inner membrane</keyword>
<evidence type="ECO:0000313" key="12">
    <source>
        <dbReference type="Proteomes" id="UP000184085"/>
    </source>
</evidence>
<evidence type="ECO:0000259" key="10">
    <source>
        <dbReference type="Pfam" id="PF04290"/>
    </source>
</evidence>
<evidence type="ECO:0000256" key="2">
    <source>
        <dbReference type="ARBA" id="ARBA00022448"/>
    </source>
</evidence>